<protein>
    <recommendedName>
        <fullName evidence="2">HTH cro/C1-type domain-containing protein</fullName>
    </recommendedName>
</protein>
<sequence>MKFLELFGNQIKTLRKEKGLSLRQLAQLCDIDYSDISKIEKGQRNIQISTILELTKGLDIHPKDLFDFKIDSKS</sequence>
<dbReference type="GO" id="GO:0003677">
    <property type="term" value="F:DNA binding"/>
    <property type="evidence" value="ECO:0007669"/>
    <property type="project" value="UniProtKB-KW"/>
</dbReference>
<dbReference type="CDD" id="cd00093">
    <property type="entry name" value="HTH_XRE"/>
    <property type="match status" value="1"/>
</dbReference>
<keyword evidence="1" id="KW-0238">DNA-binding</keyword>
<dbReference type="PANTHER" id="PTHR46797">
    <property type="entry name" value="HTH-TYPE TRANSCRIPTIONAL REGULATOR"/>
    <property type="match status" value="1"/>
</dbReference>
<dbReference type="InterPro" id="IPR050807">
    <property type="entry name" value="TransReg_Diox_bact_type"/>
</dbReference>
<evidence type="ECO:0000256" key="1">
    <source>
        <dbReference type="ARBA" id="ARBA00023125"/>
    </source>
</evidence>
<accession>A0A511YPP4</accession>
<dbReference type="InterPro" id="IPR010982">
    <property type="entry name" value="Lambda_DNA-bd_dom_sf"/>
</dbReference>
<dbReference type="RefSeq" id="WP_228458424.1">
    <property type="nucleotide sequence ID" value="NZ_BJYJ01000019.1"/>
</dbReference>
<dbReference type="EMBL" id="BJYJ01000019">
    <property type="protein sequence ID" value="GEN77170.1"/>
    <property type="molecule type" value="Genomic_DNA"/>
</dbReference>
<dbReference type="PANTHER" id="PTHR46797:SF1">
    <property type="entry name" value="METHYLPHOSPHONATE SYNTHASE"/>
    <property type="match status" value="1"/>
</dbReference>
<comment type="caution">
    <text evidence="3">The sequence shown here is derived from an EMBL/GenBank/DDBJ whole genome shotgun (WGS) entry which is preliminary data.</text>
</comment>
<evidence type="ECO:0000313" key="3">
    <source>
        <dbReference type="EMBL" id="GEN77170.1"/>
    </source>
</evidence>
<evidence type="ECO:0000313" key="4">
    <source>
        <dbReference type="Proteomes" id="UP000321863"/>
    </source>
</evidence>
<dbReference type="Pfam" id="PF01381">
    <property type="entry name" value="HTH_3"/>
    <property type="match status" value="1"/>
</dbReference>
<dbReference type="Gene3D" id="1.10.260.40">
    <property type="entry name" value="lambda repressor-like DNA-binding domains"/>
    <property type="match status" value="1"/>
</dbReference>
<feature type="domain" description="HTH cro/C1-type" evidence="2">
    <location>
        <begin position="11"/>
        <end position="65"/>
    </location>
</feature>
<dbReference type="AlphaFoldDB" id="A0A511YPP4"/>
<keyword evidence="4" id="KW-1185">Reference proteome</keyword>
<dbReference type="SUPFAM" id="SSF47413">
    <property type="entry name" value="lambda repressor-like DNA-binding domains"/>
    <property type="match status" value="1"/>
</dbReference>
<organism evidence="3 4">
    <name type="scientific">Chryseobacterium hagamense</name>
    <dbReference type="NCBI Taxonomy" id="395935"/>
    <lineage>
        <taxon>Bacteria</taxon>
        <taxon>Pseudomonadati</taxon>
        <taxon>Bacteroidota</taxon>
        <taxon>Flavobacteriia</taxon>
        <taxon>Flavobacteriales</taxon>
        <taxon>Weeksellaceae</taxon>
        <taxon>Chryseobacterium group</taxon>
        <taxon>Chryseobacterium</taxon>
    </lineage>
</organism>
<evidence type="ECO:0000259" key="2">
    <source>
        <dbReference type="PROSITE" id="PS50943"/>
    </source>
</evidence>
<dbReference type="SMART" id="SM00530">
    <property type="entry name" value="HTH_XRE"/>
    <property type="match status" value="1"/>
</dbReference>
<dbReference type="InterPro" id="IPR001387">
    <property type="entry name" value="Cro/C1-type_HTH"/>
</dbReference>
<reference evidence="3 4" key="1">
    <citation type="submission" date="2019-07" db="EMBL/GenBank/DDBJ databases">
        <title>Whole genome shotgun sequence of Chryseobacterium hagamense NBRC 105253.</title>
        <authorList>
            <person name="Hosoyama A."/>
            <person name="Uohara A."/>
            <person name="Ohji S."/>
            <person name="Ichikawa N."/>
        </authorList>
    </citation>
    <scope>NUCLEOTIDE SEQUENCE [LARGE SCALE GENOMIC DNA]</scope>
    <source>
        <strain evidence="3 4">NBRC 105253</strain>
    </source>
</reference>
<dbReference type="Proteomes" id="UP000321863">
    <property type="component" value="Unassembled WGS sequence"/>
</dbReference>
<dbReference type="GO" id="GO:0005829">
    <property type="term" value="C:cytosol"/>
    <property type="evidence" value="ECO:0007669"/>
    <property type="project" value="TreeGrafter"/>
</dbReference>
<dbReference type="GO" id="GO:0003700">
    <property type="term" value="F:DNA-binding transcription factor activity"/>
    <property type="evidence" value="ECO:0007669"/>
    <property type="project" value="TreeGrafter"/>
</dbReference>
<proteinExistence type="predicted"/>
<name>A0A511YPP4_9FLAO</name>
<gene>
    <name evidence="3" type="ORF">CHA01nite_29100</name>
</gene>
<dbReference type="PROSITE" id="PS50943">
    <property type="entry name" value="HTH_CROC1"/>
    <property type="match status" value="1"/>
</dbReference>